<dbReference type="Proteomes" id="UP000030351">
    <property type="component" value="Unassembled WGS sequence"/>
</dbReference>
<dbReference type="eggNOG" id="COG4104">
    <property type="taxonomic scope" value="Bacteria"/>
</dbReference>
<dbReference type="OrthoDB" id="4378831at2"/>
<reference evidence="2 3" key="1">
    <citation type="submission" date="2014-10" db="EMBL/GenBank/DDBJ databases">
        <title>Genome sequence of Erwinia typographi M043b.</title>
        <authorList>
            <person name="Chan K.-G."/>
            <person name="Tan W.-S."/>
        </authorList>
    </citation>
    <scope>NUCLEOTIDE SEQUENCE [LARGE SCALE GENOMIC DNA]</scope>
    <source>
        <strain evidence="2 3">M043b</strain>
    </source>
</reference>
<comment type="caution">
    <text evidence="2">The sequence shown here is derived from an EMBL/GenBank/DDBJ whole genome shotgun (WGS) entry which is preliminary data.</text>
</comment>
<proteinExistence type="predicted"/>
<dbReference type="RefSeq" id="WP_034898297.1">
    <property type="nucleotide sequence ID" value="NZ_JRUQ01000071.1"/>
</dbReference>
<organism evidence="2 3">
    <name type="scientific">Erwinia typographi</name>
    <dbReference type="NCBI Taxonomy" id="371042"/>
    <lineage>
        <taxon>Bacteria</taxon>
        <taxon>Pseudomonadati</taxon>
        <taxon>Pseudomonadota</taxon>
        <taxon>Gammaproteobacteria</taxon>
        <taxon>Enterobacterales</taxon>
        <taxon>Erwiniaceae</taxon>
        <taxon>Erwinia</taxon>
    </lineage>
</organism>
<dbReference type="STRING" id="371042.NG99_23195"/>
<evidence type="ECO:0000259" key="1">
    <source>
        <dbReference type="Pfam" id="PF09994"/>
    </source>
</evidence>
<dbReference type="InterPro" id="IPR018712">
    <property type="entry name" value="Tle1-like_cat"/>
</dbReference>
<accession>A0A0A3ZPH2</accession>
<evidence type="ECO:0000313" key="3">
    <source>
        <dbReference type="Proteomes" id="UP000030351"/>
    </source>
</evidence>
<dbReference type="PANTHER" id="PTHR33840">
    <property type="match status" value="1"/>
</dbReference>
<dbReference type="AlphaFoldDB" id="A0A0A3ZPH2"/>
<dbReference type="PANTHER" id="PTHR33840:SF1">
    <property type="entry name" value="TLE1 PHOSPHOLIPASE DOMAIN-CONTAINING PROTEIN"/>
    <property type="match status" value="1"/>
</dbReference>
<evidence type="ECO:0000313" key="2">
    <source>
        <dbReference type="EMBL" id="KGT87613.1"/>
    </source>
</evidence>
<dbReference type="Pfam" id="PF09994">
    <property type="entry name" value="T6SS_Tle1-like_cat"/>
    <property type="match status" value="1"/>
</dbReference>
<sequence>MATDEKAVPDDTGYYRYEIVGDNTHRTSIHCTEKVVRCRRVPVRGITLTVGVFFDGTGNNRANSDDLRLAYAHCAGLVGEERARACAKYEKHARAGLGNASWQGGPTNISRLFDLYQQHNELKNGETEAQVKAYVCGIGTADGENDSVLGKALGSSLIRQFEGVVTKTDEALGKISTALKDFIDVNSTEVAIAKVQFDVFGFSRGAAAARHFANRVMNQDAAIAAAIDNGLDMVGHHGKPAGEVRFLGLFDTVAAIGSLLNFYGLNGRSNPGVNLELRPSVAQKVFQISAMHECRYNFSLNSIAGMWPELALPGAHSDIGGGYKSGEDEISLLTMPDFEVTRDSADEMQTAVYRRAEKMRQALYSLPALKYLMPHGEVETKMISWPLINRNKARAFLFEKKVGAAVFMTRKAVPNDWEKVCMRVMLDAAQDADVIFSDIDPQNPDTSLPVELVPLCDKAIAQGRAVRCGAESAGFTAEEMHTIGRYLHCSANCNIDSDLSLWVSPSTAEVFLRSNYAPMDERSFVWPMAPGKGWVRTVWRMDDQQQWEDRARANADALDGLF</sequence>
<keyword evidence="3" id="KW-1185">Reference proteome</keyword>
<feature type="domain" description="T6SS Phospholipase effector Tle1-like catalytic" evidence="1">
    <location>
        <begin position="239"/>
        <end position="331"/>
    </location>
</feature>
<dbReference type="EMBL" id="JRUQ01000071">
    <property type="protein sequence ID" value="KGT87613.1"/>
    <property type="molecule type" value="Genomic_DNA"/>
</dbReference>
<gene>
    <name evidence="2" type="ORF">NG99_23195</name>
</gene>
<name>A0A0A3ZPH2_9GAMM</name>
<protein>
    <submittedName>
        <fullName evidence="2">Type VI secretion protein</fullName>
    </submittedName>
</protein>